<dbReference type="GO" id="GO:0046872">
    <property type="term" value="F:metal ion binding"/>
    <property type="evidence" value="ECO:0007669"/>
    <property type="project" value="UniProtKB-KW"/>
</dbReference>
<evidence type="ECO:0000256" key="2">
    <source>
        <dbReference type="ARBA" id="ARBA00022649"/>
    </source>
</evidence>
<keyword evidence="4" id="KW-0479">Metal-binding</keyword>
<evidence type="ECO:0000256" key="1">
    <source>
        <dbReference type="ARBA" id="ARBA00001946"/>
    </source>
</evidence>
<keyword evidence="2" id="KW-1277">Toxin-antitoxin system</keyword>
<evidence type="ECO:0000256" key="5">
    <source>
        <dbReference type="ARBA" id="ARBA00022801"/>
    </source>
</evidence>
<evidence type="ECO:0000256" key="7">
    <source>
        <dbReference type="ARBA" id="ARBA00038093"/>
    </source>
</evidence>
<dbReference type="EMBL" id="FMAF01000002">
    <property type="protein sequence ID" value="SCB14157.1"/>
    <property type="molecule type" value="Genomic_DNA"/>
</dbReference>
<proteinExistence type="inferred from homology"/>
<evidence type="ECO:0000256" key="4">
    <source>
        <dbReference type="ARBA" id="ARBA00022723"/>
    </source>
</evidence>
<organism evidence="9 10">
    <name type="scientific">Rhizobium lusitanum</name>
    <dbReference type="NCBI Taxonomy" id="293958"/>
    <lineage>
        <taxon>Bacteria</taxon>
        <taxon>Pseudomonadati</taxon>
        <taxon>Pseudomonadota</taxon>
        <taxon>Alphaproteobacteria</taxon>
        <taxon>Hyphomicrobiales</taxon>
        <taxon>Rhizobiaceae</taxon>
        <taxon>Rhizobium/Agrobacterium group</taxon>
        <taxon>Rhizobium</taxon>
    </lineage>
</organism>
<evidence type="ECO:0000256" key="3">
    <source>
        <dbReference type="ARBA" id="ARBA00022722"/>
    </source>
</evidence>
<evidence type="ECO:0000259" key="8">
    <source>
        <dbReference type="Pfam" id="PF01850"/>
    </source>
</evidence>
<keyword evidence="6" id="KW-0460">Magnesium</keyword>
<dbReference type="AlphaFoldDB" id="A0A1C3UFN2"/>
<reference evidence="9 10" key="1">
    <citation type="submission" date="2016-08" db="EMBL/GenBank/DDBJ databases">
        <authorList>
            <person name="Seilhamer J.J."/>
        </authorList>
    </citation>
    <scope>NUCLEOTIDE SEQUENCE [LARGE SCALE GENOMIC DNA]</scope>
    <source>
        <strain evidence="9 10">P1-7</strain>
    </source>
</reference>
<dbReference type="InterPro" id="IPR050556">
    <property type="entry name" value="Type_II_TA_system_RNase"/>
</dbReference>
<dbReference type="Gene3D" id="3.40.50.1010">
    <property type="entry name" value="5'-nuclease"/>
    <property type="match status" value="1"/>
</dbReference>
<dbReference type="InterPro" id="IPR002716">
    <property type="entry name" value="PIN_dom"/>
</dbReference>
<feature type="domain" description="PIN" evidence="8">
    <location>
        <begin position="5"/>
        <end position="118"/>
    </location>
</feature>
<sequence>MADVILVDSNVLLDIITNDPVWLDWSLAQLDGASLLGPLCVNDVVYAEISVRYDRIEDLDAMLAETGIEIMPIPRAALFLAAKVFTQYRKSGGTRGGVPPDFFIGAHAAVSGLSLLTRATKRFQTYFKSVTLISPPT</sequence>
<name>A0A1C3UFN2_9HYPH</name>
<dbReference type="Proteomes" id="UP000199205">
    <property type="component" value="Unassembled WGS sequence"/>
</dbReference>
<protein>
    <recommendedName>
        <fullName evidence="8">PIN domain-containing protein</fullName>
    </recommendedName>
</protein>
<dbReference type="Pfam" id="PF01850">
    <property type="entry name" value="PIN"/>
    <property type="match status" value="1"/>
</dbReference>
<keyword evidence="3" id="KW-0540">Nuclease</keyword>
<dbReference type="GO" id="GO:0016787">
    <property type="term" value="F:hydrolase activity"/>
    <property type="evidence" value="ECO:0007669"/>
    <property type="project" value="UniProtKB-KW"/>
</dbReference>
<evidence type="ECO:0000313" key="9">
    <source>
        <dbReference type="EMBL" id="SCB14157.1"/>
    </source>
</evidence>
<evidence type="ECO:0000313" key="10">
    <source>
        <dbReference type="Proteomes" id="UP000199205"/>
    </source>
</evidence>
<keyword evidence="5" id="KW-0378">Hydrolase</keyword>
<comment type="similarity">
    <text evidence="7">Belongs to the PINc/VapC protein family.</text>
</comment>
<dbReference type="InterPro" id="IPR029060">
    <property type="entry name" value="PIN-like_dom_sf"/>
</dbReference>
<evidence type="ECO:0000256" key="6">
    <source>
        <dbReference type="ARBA" id="ARBA00022842"/>
    </source>
</evidence>
<gene>
    <name evidence="9" type="ORF">GA0061101_102279</name>
</gene>
<dbReference type="PANTHER" id="PTHR33653">
    <property type="entry name" value="RIBONUCLEASE VAPC2"/>
    <property type="match status" value="1"/>
</dbReference>
<dbReference type="GO" id="GO:0004518">
    <property type="term" value="F:nuclease activity"/>
    <property type="evidence" value="ECO:0007669"/>
    <property type="project" value="UniProtKB-KW"/>
</dbReference>
<dbReference type="SUPFAM" id="SSF88723">
    <property type="entry name" value="PIN domain-like"/>
    <property type="match status" value="1"/>
</dbReference>
<accession>A0A1C3UFN2</accession>
<dbReference type="PANTHER" id="PTHR33653:SF1">
    <property type="entry name" value="RIBONUCLEASE VAPC2"/>
    <property type="match status" value="1"/>
</dbReference>
<comment type="cofactor">
    <cofactor evidence="1">
        <name>Mg(2+)</name>
        <dbReference type="ChEBI" id="CHEBI:18420"/>
    </cofactor>
</comment>